<dbReference type="RefSeq" id="WP_236018755.1">
    <property type="nucleotide sequence ID" value="NZ_BAABGQ010000005.1"/>
</dbReference>
<dbReference type="CDD" id="cd18828">
    <property type="entry name" value="GH43_BT3675-like"/>
    <property type="match status" value="1"/>
</dbReference>
<dbReference type="CDD" id="cd08983">
    <property type="entry name" value="GH43_Bt3655-like"/>
    <property type="match status" value="1"/>
</dbReference>
<organism evidence="6 7">
    <name type="scientific">Hymenobacter ginsengisoli</name>
    <dbReference type="NCBI Taxonomy" id="1051626"/>
    <lineage>
        <taxon>Bacteria</taxon>
        <taxon>Pseudomonadati</taxon>
        <taxon>Bacteroidota</taxon>
        <taxon>Cytophagia</taxon>
        <taxon>Cytophagales</taxon>
        <taxon>Hymenobacteraceae</taxon>
        <taxon>Hymenobacter</taxon>
    </lineage>
</organism>
<keyword evidence="4" id="KW-0326">Glycosidase</keyword>
<dbReference type="InterPro" id="IPR050727">
    <property type="entry name" value="GH43_arabinanases"/>
</dbReference>
<comment type="pathway">
    <text evidence="1">Glycan metabolism; L-arabinan degradation.</text>
</comment>
<evidence type="ECO:0000256" key="1">
    <source>
        <dbReference type="ARBA" id="ARBA00004834"/>
    </source>
</evidence>
<protein>
    <recommendedName>
        <fullName evidence="8">Beta-xylosidase</fullName>
    </recommendedName>
</protein>
<evidence type="ECO:0008006" key="8">
    <source>
        <dbReference type="Google" id="ProtNLM"/>
    </source>
</evidence>
<evidence type="ECO:0000313" key="7">
    <source>
        <dbReference type="Proteomes" id="UP001501243"/>
    </source>
</evidence>
<keyword evidence="7" id="KW-1185">Reference proteome</keyword>
<evidence type="ECO:0000256" key="3">
    <source>
        <dbReference type="ARBA" id="ARBA00022801"/>
    </source>
</evidence>
<evidence type="ECO:0000256" key="2">
    <source>
        <dbReference type="ARBA" id="ARBA00009865"/>
    </source>
</evidence>
<accession>A0ABP8Q726</accession>
<keyword evidence="3" id="KW-0378">Hydrolase</keyword>
<dbReference type="PANTHER" id="PTHR43301:SF3">
    <property type="entry name" value="ARABINAN ENDO-1,5-ALPHA-L-ARABINOSIDASE A-RELATED"/>
    <property type="match status" value="1"/>
</dbReference>
<evidence type="ECO:0000256" key="5">
    <source>
        <dbReference type="SAM" id="SignalP"/>
    </source>
</evidence>
<evidence type="ECO:0000313" key="6">
    <source>
        <dbReference type="EMBL" id="GAA4497931.1"/>
    </source>
</evidence>
<name>A0ABP8Q726_9BACT</name>
<dbReference type="Gene3D" id="2.115.10.20">
    <property type="entry name" value="Glycosyl hydrolase domain, family 43"/>
    <property type="match status" value="2"/>
</dbReference>
<keyword evidence="5" id="KW-0732">Signal</keyword>
<proteinExistence type="inferred from homology"/>
<gene>
    <name evidence="6" type="ORF">GCM10023172_13770</name>
</gene>
<comment type="similarity">
    <text evidence="2">Belongs to the glycosyl hydrolase 43 family.</text>
</comment>
<reference evidence="7" key="1">
    <citation type="journal article" date="2019" name="Int. J. Syst. Evol. Microbiol.">
        <title>The Global Catalogue of Microorganisms (GCM) 10K type strain sequencing project: providing services to taxonomists for standard genome sequencing and annotation.</title>
        <authorList>
            <consortium name="The Broad Institute Genomics Platform"/>
            <consortium name="The Broad Institute Genome Sequencing Center for Infectious Disease"/>
            <person name="Wu L."/>
            <person name="Ma J."/>
        </authorList>
    </citation>
    <scope>NUCLEOTIDE SEQUENCE [LARGE SCALE GENOMIC DNA]</scope>
    <source>
        <strain evidence="7">JCM 17841</strain>
    </source>
</reference>
<feature type="signal peptide" evidence="5">
    <location>
        <begin position="1"/>
        <end position="32"/>
    </location>
</feature>
<evidence type="ECO:0000256" key="4">
    <source>
        <dbReference type="ARBA" id="ARBA00023295"/>
    </source>
</evidence>
<sequence length="723" mass="79302">MKLPRLSKSLANSKWRIVGALLLSLLAQVAMAAPPAPSAYLFVYFTGNAKAEEAIRFALSPDGYHFTALNGDRPVISSAAISRTGGVRDPHILRGADGKTFYMTATDMVSAQGWSSNRGLVLLKSTDLVHWTSKAIHFPERYAKQDDLKRVWAPQTIYDPVAKKYMVYFSLQYGSEPDKIYYAYANKDFTDLEGEPKQLFFSPTNGSCIDGDIVAKDGKYYLFFKTEGNGNGIKVAVSDKLTSGYVLRDKYVQQTASPVEGAGTFKLNNSPDYILMYDMYTSGRYQFTRTRDLEHFTVVDQDVQMNFHPRHGTVLPITAAEGARLAARWLAPAAVLPTANNPALRPNNTVVDTVAHTATFLAVPGTRLASFDPGLAALPGVCVSPVGPQDFSKGPVRYTVAVGSRTQTFAVAVHDYHNPALTGYYADPDILYVPQAKRFYLYPTSDGFNGWSGTYFKAFSSPDLVHWRDEGVILDLPKQVSWEKTRAWAPTMLAQTAPGGATRYAFYFCAGAKIGVALGNSPTGPFTDSGQPLLNKLPEGVKGGQQIDPAAFHDPQSGKNYLYWGNGYMAGAELADDLTSLKPGSTRVLTPDATFREGAYVFFRKGTYYFLWSEDDTGSPNYRVRYGTATSPLGPITIPSNNLVISKEPAAGIYGTGHNSVIQVPGRDEWYIVYHRFTYPQGITMKGPGFHREVCLDRLEFNADGSIRLVVPTQAGIAPVQLP</sequence>
<comment type="caution">
    <text evidence="6">The sequence shown here is derived from an EMBL/GenBank/DDBJ whole genome shotgun (WGS) entry which is preliminary data.</text>
</comment>
<feature type="chain" id="PRO_5045554685" description="Beta-xylosidase" evidence="5">
    <location>
        <begin position="33"/>
        <end position="723"/>
    </location>
</feature>
<dbReference type="SUPFAM" id="SSF75005">
    <property type="entry name" value="Arabinanase/levansucrase/invertase"/>
    <property type="match status" value="2"/>
</dbReference>
<dbReference type="Proteomes" id="UP001501243">
    <property type="component" value="Unassembled WGS sequence"/>
</dbReference>
<dbReference type="EMBL" id="BAABGQ010000005">
    <property type="protein sequence ID" value="GAA4497931.1"/>
    <property type="molecule type" value="Genomic_DNA"/>
</dbReference>
<dbReference type="Pfam" id="PF04616">
    <property type="entry name" value="Glyco_hydro_43"/>
    <property type="match status" value="2"/>
</dbReference>
<dbReference type="InterPro" id="IPR006710">
    <property type="entry name" value="Glyco_hydro_43"/>
</dbReference>
<dbReference type="InterPro" id="IPR023296">
    <property type="entry name" value="Glyco_hydro_beta-prop_sf"/>
</dbReference>
<dbReference type="PANTHER" id="PTHR43301">
    <property type="entry name" value="ARABINAN ENDO-1,5-ALPHA-L-ARABINOSIDASE"/>
    <property type="match status" value="1"/>
</dbReference>